<sequence length="178" mass="20099">MQEECREAEHRGQTAEVAIQWIDANTKMRRMTDLWKAKRFVTSQPDMQHIQEEHLSSPPIGSSKYLHISKDSAIYKQQELLHINAYRAAGAGRLESFPEDAEDLGAVRRSKYKPPLVFLIKVGFRIPSSGDMVSATGLRLSNWLSRPCFSLSGKPYQSKLDTVVRSCSKSTSPRSRSS</sequence>
<gene>
    <name evidence="1" type="ORF">RIMI_LOCUS2419059</name>
</gene>
<reference evidence="1" key="1">
    <citation type="submission" date="2023-07" db="EMBL/GenBank/DDBJ databases">
        <authorList>
            <person name="Stuckert A."/>
        </authorList>
    </citation>
    <scope>NUCLEOTIDE SEQUENCE</scope>
</reference>
<accession>A0ABN9KVA6</accession>
<evidence type="ECO:0000313" key="2">
    <source>
        <dbReference type="Proteomes" id="UP001176940"/>
    </source>
</evidence>
<dbReference type="Proteomes" id="UP001176940">
    <property type="component" value="Unassembled WGS sequence"/>
</dbReference>
<comment type="caution">
    <text evidence="1">The sequence shown here is derived from an EMBL/GenBank/DDBJ whole genome shotgun (WGS) entry which is preliminary data.</text>
</comment>
<organism evidence="1 2">
    <name type="scientific">Ranitomeya imitator</name>
    <name type="common">mimic poison frog</name>
    <dbReference type="NCBI Taxonomy" id="111125"/>
    <lineage>
        <taxon>Eukaryota</taxon>
        <taxon>Metazoa</taxon>
        <taxon>Chordata</taxon>
        <taxon>Craniata</taxon>
        <taxon>Vertebrata</taxon>
        <taxon>Euteleostomi</taxon>
        <taxon>Amphibia</taxon>
        <taxon>Batrachia</taxon>
        <taxon>Anura</taxon>
        <taxon>Neobatrachia</taxon>
        <taxon>Hyloidea</taxon>
        <taxon>Dendrobatidae</taxon>
        <taxon>Dendrobatinae</taxon>
        <taxon>Ranitomeya</taxon>
    </lineage>
</organism>
<name>A0ABN9KVA6_9NEOB</name>
<keyword evidence="2" id="KW-1185">Reference proteome</keyword>
<proteinExistence type="predicted"/>
<dbReference type="EMBL" id="CAUEEQ010003359">
    <property type="protein sequence ID" value="CAJ0925102.1"/>
    <property type="molecule type" value="Genomic_DNA"/>
</dbReference>
<protein>
    <submittedName>
        <fullName evidence="1">Uncharacterized protein</fullName>
    </submittedName>
</protein>
<evidence type="ECO:0000313" key="1">
    <source>
        <dbReference type="EMBL" id="CAJ0925102.1"/>
    </source>
</evidence>